<dbReference type="EMBL" id="JBGMDY010000011">
    <property type="protein sequence ID" value="KAL2317047.1"/>
    <property type="molecule type" value="Genomic_DNA"/>
</dbReference>
<dbReference type="AlphaFoldDB" id="A0ABD1L0L9"/>
<keyword evidence="3" id="KW-1185">Reference proteome</keyword>
<reference evidence="2 3" key="1">
    <citation type="submission" date="2024-08" db="EMBL/GenBank/DDBJ databases">
        <title>Insights into the chromosomal genome structure of Flemingia macrophylla.</title>
        <authorList>
            <person name="Ding Y."/>
            <person name="Zhao Y."/>
            <person name="Bi W."/>
            <person name="Wu M."/>
            <person name="Zhao G."/>
            <person name="Gong Y."/>
            <person name="Li W."/>
            <person name="Zhang P."/>
        </authorList>
    </citation>
    <scope>NUCLEOTIDE SEQUENCE [LARGE SCALE GENOMIC DNA]</scope>
    <source>
        <strain evidence="2">DYQJB</strain>
        <tissue evidence="2">Leaf</tissue>
    </source>
</reference>
<evidence type="ECO:0000313" key="3">
    <source>
        <dbReference type="Proteomes" id="UP001603857"/>
    </source>
</evidence>
<name>A0ABD1L0L9_9FABA</name>
<comment type="caution">
    <text evidence="2">The sequence shown here is derived from an EMBL/GenBank/DDBJ whole genome shotgun (WGS) entry which is preliminary data.</text>
</comment>
<feature type="chain" id="PRO_5044762326" description="Glycine-rich protein" evidence="1">
    <location>
        <begin position="22"/>
        <end position="122"/>
    </location>
</feature>
<evidence type="ECO:0008006" key="4">
    <source>
        <dbReference type="Google" id="ProtNLM"/>
    </source>
</evidence>
<evidence type="ECO:0000313" key="2">
    <source>
        <dbReference type="EMBL" id="KAL2317047.1"/>
    </source>
</evidence>
<accession>A0ABD1L0L9</accession>
<feature type="signal peptide" evidence="1">
    <location>
        <begin position="1"/>
        <end position="21"/>
    </location>
</feature>
<proteinExistence type="predicted"/>
<gene>
    <name evidence="2" type="ORF">Fmac_030923</name>
</gene>
<protein>
    <recommendedName>
        <fullName evidence="4">Glycine-rich protein</fullName>
    </recommendedName>
</protein>
<dbReference type="Proteomes" id="UP001603857">
    <property type="component" value="Unassembled WGS sequence"/>
</dbReference>
<organism evidence="2 3">
    <name type="scientific">Flemingia macrophylla</name>
    <dbReference type="NCBI Taxonomy" id="520843"/>
    <lineage>
        <taxon>Eukaryota</taxon>
        <taxon>Viridiplantae</taxon>
        <taxon>Streptophyta</taxon>
        <taxon>Embryophyta</taxon>
        <taxon>Tracheophyta</taxon>
        <taxon>Spermatophyta</taxon>
        <taxon>Magnoliopsida</taxon>
        <taxon>eudicotyledons</taxon>
        <taxon>Gunneridae</taxon>
        <taxon>Pentapetalae</taxon>
        <taxon>rosids</taxon>
        <taxon>fabids</taxon>
        <taxon>Fabales</taxon>
        <taxon>Fabaceae</taxon>
        <taxon>Papilionoideae</taxon>
        <taxon>50 kb inversion clade</taxon>
        <taxon>NPAAA clade</taxon>
        <taxon>indigoferoid/millettioid clade</taxon>
        <taxon>Phaseoleae</taxon>
        <taxon>Flemingia</taxon>
    </lineage>
</organism>
<sequence>MGSKILGLLAMFLFISSEVAARDLKDGEMVSERNEVNGWSRGGSIGIGGGPGGGLFSPGYRGSVSGFFPPGGYYYPPYFRPGGGFYPGGGVGGGGNFPGGGVGGGGNFPGVGVGGGGIPGRG</sequence>
<evidence type="ECO:0000256" key="1">
    <source>
        <dbReference type="SAM" id="SignalP"/>
    </source>
</evidence>
<keyword evidence="1" id="KW-0732">Signal</keyword>